<gene>
    <name evidence="9" type="ORF">AA20_04215</name>
</gene>
<feature type="domain" description="Glycine transporter" evidence="8">
    <location>
        <begin position="94"/>
        <end position="166"/>
    </location>
</feature>
<keyword evidence="3" id="KW-1003">Cell membrane</keyword>
<dbReference type="AlphaFoldDB" id="A0A0G9K3V7"/>
<accession>A0A0G9K3V7</accession>
<feature type="transmembrane region" description="Helical" evidence="7">
    <location>
        <begin position="57"/>
        <end position="78"/>
    </location>
</feature>
<evidence type="ECO:0000256" key="5">
    <source>
        <dbReference type="ARBA" id="ARBA00022989"/>
    </source>
</evidence>
<evidence type="ECO:0000256" key="2">
    <source>
        <dbReference type="ARBA" id="ARBA00008193"/>
    </source>
</evidence>
<dbReference type="RefSeq" id="WP_046996450.1">
    <property type="nucleotide sequence ID" value="NZ_JAIQ01000072.1"/>
</dbReference>
<dbReference type="Proteomes" id="UP000035514">
    <property type="component" value="Unassembled WGS sequence"/>
</dbReference>
<feature type="transmembrane region" description="Helical" evidence="7">
    <location>
        <begin position="175"/>
        <end position="193"/>
    </location>
</feature>
<feature type="domain" description="Glycine transporter" evidence="8">
    <location>
        <begin position="6"/>
        <end position="78"/>
    </location>
</feature>
<dbReference type="EMBL" id="JAIQ01000072">
    <property type="protein sequence ID" value="KLE01167.1"/>
    <property type="molecule type" value="Genomic_DNA"/>
</dbReference>
<dbReference type="PATRIC" id="fig|1447256.3.peg.816"/>
<keyword evidence="4 7" id="KW-0812">Transmembrane</keyword>
<keyword evidence="6 7" id="KW-0472">Membrane</keyword>
<dbReference type="PANTHER" id="PTHR30506:SF3">
    <property type="entry name" value="UPF0126 INNER MEMBRANE PROTEIN YADS-RELATED"/>
    <property type="match status" value="1"/>
</dbReference>
<evidence type="ECO:0000256" key="3">
    <source>
        <dbReference type="ARBA" id="ARBA00022475"/>
    </source>
</evidence>
<keyword evidence="5 7" id="KW-1133">Transmembrane helix</keyword>
<name>A0A0G9K3V7_9BACT</name>
<feature type="transmembrane region" description="Helical" evidence="7">
    <location>
        <begin position="90"/>
        <end position="112"/>
    </location>
</feature>
<evidence type="ECO:0000256" key="6">
    <source>
        <dbReference type="ARBA" id="ARBA00023136"/>
    </source>
</evidence>
<evidence type="ECO:0000256" key="7">
    <source>
        <dbReference type="SAM" id="Phobius"/>
    </source>
</evidence>
<sequence length="205" mass="22374">MSAFEIADIVGIICFALSGFLMGVYNKLDILGVFIAAFLTAFGGGMIRDVLADRTPYVFTSNLPLILVITTVLIAMLFKLHKIDDLEGKWAFVISDAIGLVSFSIAGAIIAINSGFNFLSVLILAFITAVGGGTIRDILINKVPFILVSEFYASVALIVGIAVYILELFEIRNLFTLSIVFILGVALRIVAYYRKWHLPTLSKEN</sequence>
<proteinExistence type="inferred from homology"/>
<comment type="subcellular location">
    <subcellularLocation>
        <location evidence="1">Cell membrane</location>
        <topology evidence="1">Multi-pass membrane protein</topology>
    </subcellularLocation>
</comment>
<comment type="similarity">
    <text evidence="2">Belongs to the UPF0126 family.</text>
</comment>
<dbReference type="PANTHER" id="PTHR30506">
    <property type="entry name" value="INNER MEMBRANE PROTEIN"/>
    <property type="match status" value="1"/>
</dbReference>
<feature type="transmembrane region" description="Helical" evidence="7">
    <location>
        <begin position="151"/>
        <end position="169"/>
    </location>
</feature>
<organism evidence="9 10">
    <name type="scientific">Aliarcobacter butzleri L348</name>
    <dbReference type="NCBI Taxonomy" id="1447256"/>
    <lineage>
        <taxon>Bacteria</taxon>
        <taxon>Pseudomonadati</taxon>
        <taxon>Campylobacterota</taxon>
        <taxon>Epsilonproteobacteria</taxon>
        <taxon>Campylobacterales</taxon>
        <taxon>Arcobacteraceae</taxon>
        <taxon>Aliarcobacter</taxon>
    </lineage>
</organism>
<evidence type="ECO:0000259" key="8">
    <source>
        <dbReference type="Pfam" id="PF03458"/>
    </source>
</evidence>
<evidence type="ECO:0000313" key="9">
    <source>
        <dbReference type="EMBL" id="KLE01167.1"/>
    </source>
</evidence>
<feature type="transmembrane region" description="Helical" evidence="7">
    <location>
        <begin position="6"/>
        <end position="24"/>
    </location>
</feature>
<reference evidence="9 10" key="1">
    <citation type="submission" date="2014-01" db="EMBL/GenBank/DDBJ databases">
        <title>Development of a Comparative Genomic Fingerprinting Assay for High Resolution Genotyping of Arcobacter butzleri.</title>
        <authorList>
            <person name="Webb A.L."/>
            <person name="Inglis G.D."/>
            <person name="Kruczkiewicz P."/>
            <person name="Selinger L.B."/>
            <person name="Taboada E.N."/>
        </authorList>
    </citation>
    <scope>NUCLEOTIDE SEQUENCE [LARGE SCALE GENOMIC DNA]</scope>
    <source>
        <strain evidence="9 10">L348</strain>
    </source>
</reference>
<evidence type="ECO:0000313" key="10">
    <source>
        <dbReference type="Proteomes" id="UP000035514"/>
    </source>
</evidence>
<comment type="caution">
    <text evidence="9">The sequence shown here is derived from an EMBL/GenBank/DDBJ whole genome shotgun (WGS) entry which is preliminary data.</text>
</comment>
<dbReference type="GO" id="GO:0005886">
    <property type="term" value="C:plasma membrane"/>
    <property type="evidence" value="ECO:0007669"/>
    <property type="project" value="UniProtKB-SubCell"/>
</dbReference>
<feature type="transmembrane region" description="Helical" evidence="7">
    <location>
        <begin position="31"/>
        <end position="51"/>
    </location>
</feature>
<feature type="transmembrane region" description="Helical" evidence="7">
    <location>
        <begin position="118"/>
        <end position="139"/>
    </location>
</feature>
<evidence type="ECO:0000256" key="1">
    <source>
        <dbReference type="ARBA" id="ARBA00004651"/>
    </source>
</evidence>
<evidence type="ECO:0000256" key="4">
    <source>
        <dbReference type="ARBA" id="ARBA00022692"/>
    </source>
</evidence>
<protein>
    <submittedName>
        <fullName evidence="9">Membrane protein</fullName>
    </submittedName>
</protein>
<dbReference type="InterPro" id="IPR005115">
    <property type="entry name" value="Gly_transporter"/>
</dbReference>
<dbReference type="Pfam" id="PF03458">
    <property type="entry name" value="Gly_transporter"/>
    <property type="match status" value="2"/>
</dbReference>